<sequence length="246" mass="27193">MKKILPALLLFFISASTFAQTANDIIGEWQFIAIKTDEGVTATKKSAAESFLNGMAYNFNPDNTYTGTALGMAEKGNWKLNGKIVDLTTDMDKKYFIEILDFSKDMLTIQLKSMKLIFARAGSEAAKDPATAIRKASYVTATKAQLSQKWYLTGKSAPENLSQTQKEALAEQLAGNYLNLNANGKYISDNSGTIENGTWSFAENNKALITKKGSITKLWHIVKITPTDLTLDLDGTNEEWTFTNQE</sequence>
<name>A0A552V1H1_9FLAO</name>
<dbReference type="RefSeq" id="WP_143373401.1">
    <property type="nucleotide sequence ID" value="NZ_VJVZ01000006.1"/>
</dbReference>
<protein>
    <recommendedName>
        <fullName evidence="2">Lipocalin-like domain-containing protein</fullName>
    </recommendedName>
</protein>
<evidence type="ECO:0000259" key="2">
    <source>
        <dbReference type="Pfam" id="PF13648"/>
    </source>
</evidence>
<evidence type="ECO:0000256" key="1">
    <source>
        <dbReference type="SAM" id="SignalP"/>
    </source>
</evidence>
<evidence type="ECO:0000313" key="4">
    <source>
        <dbReference type="Proteomes" id="UP000320643"/>
    </source>
</evidence>
<dbReference type="Proteomes" id="UP000320643">
    <property type="component" value="Unassembled WGS sequence"/>
</dbReference>
<keyword evidence="1" id="KW-0732">Signal</keyword>
<organism evidence="3 4">
    <name type="scientific">Flavobacterium zepuense</name>
    <dbReference type="NCBI Taxonomy" id="2593302"/>
    <lineage>
        <taxon>Bacteria</taxon>
        <taxon>Pseudomonadati</taxon>
        <taxon>Bacteroidota</taxon>
        <taxon>Flavobacteriia</taxon>
        <taxon>Flavobacteriales</taxon>
        <taxon>Flavobacteriaceae</taxon>
        <taxon>Flavobacterium</taxon>
    </lineage>
</organism>
<dbReference type="Pfam" id="PF13648">
    <property type="entry name" value="Lipocalin_4"/>
    <property type="match status" value="1"/>
</dbReference>
<feature type="chain" id="PRO_5021907970" description="Lipocalin-like domain-containing protein" evidence="1">
    <location>
        <begin position="20"/>
        <end position="246"/>
    </location>
</feature>
<reference evidence="3 4" key="1">
    <citation type="submission" date="2019-07" db="EMBL/GenBank/DDBJ databases">
        <title>Flavobacterium sp. nov., isolated from glacier ice.</title>
        <authorList>
            <person name="Liu Q."/>
            <person name="Xin Y.-H."/>
        </authorList>
    </citation>
    <scope>NUCLEOTIDE SEQUENCE [LARGE SCALE GENOMIC DNA]</scope>
    <source>
        <strain evidence="3 4">ZT4R6</strain>
    </source>
</reference>
<accession>A0A552V1H1</accession>
<dbReference type="OrthoDB" id="1376472at2"/>
<comment type="caution">
    <text evidence="3">The sequence shown here is derived from an EMBL/GenBank/DDBJ whole genome shotgun (WGS) entry which is preliminary data.</text>
</comment>
<gene>
    <name evidence="3" type="ORF">FMM05_10850</name>
</gene>
<dbReference type="AlphaFoldDB" id="A0A552V1H1"/>
<evidence type="ECO:0000313" key="3">
    <source>
        <dbReference type="EMBL" id="TRW24321.1"/>
    </source>
</evidence>
<feature type="signal peptide" evidence="1">
    <location>
        <begin position="1"/>
        <end position="19"/>
    </location>
</feature>
<dbReference type="InterPro" id="IPR024311">
    <property type="entry name" value="Lipocalin-like"/>
</dbReference>
<proteinExistence type="predicted"/>
<feature type="domain" description="Lipocalin-like" evidence="2">
    <location>
        <begin position="149"/>
        <end position="231"/>
    </location>
</feature>
<keyword evidence="4" id="KW-1185">Reference proteome</keyword>
<dbReference type="EMBL" id="VJVZ01000006">
    <property type="protein sequence ID" value="TRW24321.1"/>
    <property type="molecule type" value="Genomic_DNA"/>
</dbReference>